<keyword evidence="2" id="KW-0472">Membrane</keyword>
<dbReference type="RefSeq" id="WP_145417726.1">
    <property type="nucleotide sequence ID" value="NZ_CP036526.1"/>
</dbReference>
<evidence type="ECO:0008006" key="6">
    <source>
        <dbReference type="Google" id="ProtNLM"/>
    </source>
</evidence>
<feature type="signal peptide" evidence="3">
    <location>
        <begin position="1"/>
        <end position="25"/>
    </location>
</feature>
<dbReference type="EMBL" id="CP036526">
    <property type="protein sequence ID" value="QDT10217.1"/>
    <property type="molecule type" value="Genomic_DNA"/>
</dbReference>
<keyword evidence="3" id="KW-0732">Signal</keyword>
<name>A0A517NSW1_9BACT</name>
<dbReference type="AlphaFoldDB" id="A0A517NSW1"/>
<proteinExistence type="predicted"/>
<evidence type="ECO:0000313" key="5">
    <source>
        <dbReference type="Proteomes" id="UP000319817"/>
    </source>
</evidence>
<dbReference type="Proteomes" id="UP000319817">
    <property type="component" value="Chromosome"/>
</dbReference>
<feature type="compositionally biased region" description="Basic and acidic residues" evidence="1">
    <location>
        <begin position="502"/>
        <end position="512"/>
    </location>
</feature>
<keyword evidence="5" id="KW-1185">Reference proteome</keyword>
<evidence type="ECO:0000256" key="2">
    <source>
        <dbReference type="SAM" id="Phobius"/>
    </source>
</evidence>
<protein>
    <recommendedName>
        <fullName evidence="6">DUF4350 domain-containing protein</fullName>
    </recommendedName>
</protein>
<sequence precursor="true">MKQFASLMTLLFLCLLAVGCGQSFDASYGPSTGVAGHSSVNGFGALRSSYENAGYKTRDIRRLTQRVRRSNVIVWTPQVLKPIDIKVTRWFERWLRHGGRTLVYVVPDSGSEADYWVQAGMSAPPGQRMEYRRRAARKLNERLQWTVNRRDTYSNGWFAVKPKSQIFRRGDLSTKNWDLASQSSATPQAGEPDAQRSILTEYVIEPYDAEDKKNQPPATAPITFSNQGPTGPATPYTSFASEEKTRTKVHFRSLIDTESGDSIVSEITSDGWHDSKIIVVAGGSLLTNFAFTQPANAELAEELIAQSASGQSGDRSTDDPATNETDDIQTAGFLLSSYNPIPVSESKPGVPQASGMELLTVWPMSLVTIHAALLGFVVCMMLLPIFGRARNVERGSTSNFGDHLDAVASLMNNARGEKYARARINEYMRRMKGETTGDWVIPDAPKAPQPVTPASTPLDAEAAGPEIPGRKIPGGQLPAPDITPNLDHTAPEKTESPPAGKTPDRSSDQFRF</sequence>
<feature type="region of interest" description="Disordered" evidence="1">
    <location>
        <begin position="211"/>
        <end position="242"/>
    </location>
</feature>
<feature type="chain" id="PRO_5022174481" description="DUF4350 domain-containing protein" evidence="3">
    <location>
        <begin position="26"/>
        <end position="512"/>
    </location>
</feature>
<reference evidence="4 5" key="1">
    <citation type="submission" date="2019-02" db="EMBL/GenBank/DDBJ databases">
        <title>Deep-cultivation of Planctomycetes and their phenomic and genomic characterization uncovers novel biology.</title>
        <authorList>
            <person name="Wiegand S."/>
            <person name="Jogler M."/>
            <person name="Boedeker C."/>
            <person name="Pinto D."/>
            <person name="Vollmers J."/>
            <person name="Rivas-Marin E."/>
            <person name="Kohn T."/>
            <person name="Peeters S.H."/>
            <person name="Heuer A."/>
            <person name="Rast P."/>
            <person name="Oberbeckmann S."/>
            <person name="Bunk B."/>
            <person name="Jeske O."/>
            <person name="Meyerdierks A."/>
            <person name="Storesund J.E."/>
            <person name="Kallscheuer N."/>
            <person name="Luecker S."/>
            <person name="Lage O.M."/>
            <person name="Pohl T."/>
            <person name="Merkel B.J."/>
            <person name="Hornburger P."/>
            <person name="Mueller R.-W."/>
            <person name="Bruemmer F."/>
            <person name="Labrenz M."/>
            <person name="Spormann A.M."/>
            <person name="Op den Camp H."/>
            <person name="Overmann J."/>
            <person name="Amann R."/>
            <person name="Jetten M.S.M."/>
            <person name="Mascher T."/>
            <person name="Medema M.H."/>
            <person name="Devos D.P."/>
            <person name="Kaster A.-K."/>
            <person name="Ovreas L."/>
            <person name="Rohde M."/>
            <person name="Galperin M.Y."/>
            <person name="Jogler C."/>
        </authorList>
    </citation>
    <scope>NUCLEOTIDE SEQUENCE [LARGE SCALE GENOMIC DNA]</scope>
    <source>
        <strain evidence="4 5">K23_9</strain>
    </source>
</reference>
<feature type="compositionally biased region" description="Polar residues" evidence="1">
    <location>
        <begin position="306"/>
        <end position="323"/>
    </location>
</feature>
<evidence type="ECO:0000313" key="4">
    <source>
        <dbReference type="EMBL" id="QDT10217.1"/>
    </source>
</evidence>
<feature type="region of interest" description="Disordered" evidence="1">
    <location>
        <begin position="306"/>
        <end position="325"/>
    </location>
</feature>
<gene>
    <name evidence="4" type="ORF">K239x_21730</name>
</gene>
<dbReference type="OrthoDB" id="258729at2"/>
<feature type="transmembrane region" description="Helical" evidence="2">
    <location>
        <begin position="361"/>
        <end position="386"/>
    </location>
</feature>
<organism evidence="4 5">
    <name type="scientific">Stieleria marina</name>
    <dbReference type="NCBI Taxonomy" id="1930275"/>
    <lineage>
        <taxon>Bacteria</taxon>
        <taxon>Pseudomonadati</taxon>
        <taxon>Planctomycetota</taxon>
        <taxon>Planctomycetia</taxon>
        <taxon>Pirellulales</taxon>
        <taxon>Pirellulaceae</taxon>
        <taxon>Stieleria</taxon>
    </lineage>
</organism>
<keyword evidence="2" id="KW-0812">Transmembrane</keyword>
<dbReference type="PROSITE" id="PS51257">
    <property type="entry name" value="PROKAR_LIPOPROTEIN"/>
    <property type="match status" value="1"/>
</dbReference>
<accession>A0A517NSW1</accession>
<evidence type="ECO:0000256" key="1">
    <source>
        <dbReference type="SAM" id="MobiDB-lite"/>
    </source>
</evidence>
<evidence type="ECO:0000256" key="3">
    <source>
        <dbReference type="SAM" id="SignalP"/>
    </source>
</evidence>
<keyword evidence="2" id="KW-1133">Transmembrane helix</keyword>
<feature type="region of interest" description="Disordered" evidence="1">
    <location>
        <begin position="438"/>
        <end position="512"/>
    </location>
</feature>
<feature type="compositionally biased region" description="Polar residues" evidence="1">
    <location>
        <begin position="222"/>
        <end position="240"/>
    </location>
</feature>